<evidence type="ECO:0000256" key="1">
    <source>
        <dbReference type="SAM" id="MobiDB-lite"/>
    </source>
</evidence>
<reference evidence="3" key="1">
    <citation type="journal article" date="2013" name="Nature">
        <title>Pan genome of the phytoplankton Emiliania underpins its global distribution.</title>
        <authorList>
            <person name="Read B.A."/>
            <person name="Kegel J."/>
            <person name="Klute M.J."/>
            <person name="Kuo A."/>
            <person name="Lefebvre S.C."/>
            <person name="Maumus F."/>
            <person name="Mayer C."/>
            <person name="Miller J."/>
            <person name="Monier A."/>
            <person name="Salamov A."/>
            <person name="Young J."/>
            <person name="Aguilar M."/>
            <person name="Claverie J.M."/>
            <person name="Frickenhaus S."/>
            <person name="Gonzalez K."/>
            <person name="Herman E.K."/>
            <person name="Lin Y.C."/>
            <person name="Napier J."/>
            <person name="Ogata H."/>
            <person name="Sarno A.F."/>
            <person name="Shmutz J."/>
            <person name="Schroeder D."/>
            <person name="de Vargas C."/>
            <person name="Verret F."/>
            <person name="von Dassow P."/>
            <person name="Valentin K."/>
            <person name="Van de Peer Y."/>
            <person name="Wheeler G."/>
            <person name="Dacks J.B."/>
            <person name="Delwiche C.F."/>
            <person name="Dyhrman S.T."/>
            <person name="Glockner G."/>
            <person name="John U."/>
            <person name="Richards T."/>
            <person name="Worden A.Z."/>
            <person name="Zhang X."/>
            <person name="Grigoriev I.V."/>
            <person name="Allen A.E."/>
            <person name="Bidle K."/>
            <person name="Borodovsky M."/>
            <person name="Bowler C."/>
            <person name="Brownlee C."/>
            <person name="Cock J.M."/>
            <person name="Elias M."/>
            <person name="Gladyshev V.N."/>
            <person name="Groth M."/>
            <person name="Guda C."/>
            <person name="Hadaegh A."/>
            <person name="Iglesias-Rodriguez M.D."/>
            <person name="Jenkins J."/>
            <person name="Jones B.M."/>
            <person name="Lawson T."/>
            <person name="Leese F."/>
            <person name="Lindquist E."/>
            <person name="Lobanov A."/>
            <person name="Lomsadze A."/>
            <person name="Malik S.B."/>
            <person name="Marsh M.E."/>
            <person name="Mackinder L."/>
            <person name="Mock T."/>
            <person name="Mueller-Roeber B."/>
            <person name="Pagarete A."/>
            <person name="Parker M."/>
            <person name="Probert I."/>
            <person name="Quesneville H."/>
            <person name="Raines C."/>
            <person name="Rensing S.A."/>
            <person name="Riano-Pachon D.M."/>
            <person name="Richier S."/>
            <person name="Rokitta S."/>
            <person name="Shiraiwa Y."/>
            <person name="Soanes D.M."/>
            <person name="van der Giezen M."/>
            <person name="Wahlund T.M."/>
            <person name="Williams B."/>
            <person name="Wilson W."/>
            <person name="Wolfe G."/>
            <person name="Wurch L.L."/>
        </authorList>
    </citation>
    <scope>NUCLEOTIDE SEQUENCE</scope>
</reference>
<organism evidence="2 3">
    <name type="scientific">Emiliania huxleyi (strain CCMP1516)</name>
    <dbReference type="NCBI Taxonomy" id="280463"/>
    <lineage>
        <taxon>Eukaryota</taxon>
        <taxon>Haptista</taxon>
        <taxon>Haptophyta</taxon>
        <taxon>Prymnesiophyceae</taxon>
        <taxon>Isochrysidales</taxon>
        <taxon>Noelaerhabdaceae</taxon>
        <taxon>Emiliania</taxon>
    </lineage>
</organism>
<dbReference type="Proteomes" id="UP000013827">
    <property type="component" value="Unassembled WGS sequence"/>
</dbReference>
<feature type="region of interest" description="Disordered" evidence="1">
    <location>
        <begin position="1"/>
        <end position="50"/>
    </location>
</feature>
<reference evidence="2" key="2">
    <citation type="submission" date="2024-10" db="UniProtKB">
        <authorList>
            <consortium name="EnsemblProtists"/>
        </authorList>
    </citation>
    <scope>IDENTIFICATION</scope>
</reference>
<proteinExistence type="predicted"/>
<sequence length="73" mass="7832">MLGEQLAPRSFAPRARGGSLSVTTTPMTPPGSAPSTPFKRCPDSPKPSPDYVMQERARFAQISAKTARKVAML</sequence>
<evidence type="ECO:0000313" key="3">
    <source>
        <dbReference type="Proteomes" id="UP000013827"/>
    </source>
</evidence>
<dbReference type="RefSeq" id="XP_005780706.1">
    <property type="nucleotide sequence ID" value="XM_005780649.1"/>
</dbReference>
<dbReference type="EnsemblProtists" id="EOD28277">
    <property type="protein sequence ID" value="EOD28277"/>
    <property type="gene ID" value="EMIHUDRAFT_366213"/>
</dbReference>
<dbReference type="AlphaFoldDB" id="A0A0D3JXP2"/>
<accession>A0A0D3JXP2</accession>
<dbReference type="PaxDb" id="2903-EOD28277"/>
<dbReference type="HOGENOM" id="CLU_2710045_0_0_1"/>
<evidence type="ECO:0000313" key="2">
    <source>
        <dbReference type="EnsemblProtists" id="EOD28277"/>
    </source>
</evidence>
<keyword evidence="3" id="KW-1185">Reference proteome</keyword>
<protein>
    <submittedName>
        <fullName evidence="2">Uncharacterized protein</fullName>
    </submittedName>
</protein>
<dbReference type="GeneID" id="17273822"/>
<name>A0A0D3JXP2_EMIH1</name>
<dbReference type="KEGG" id="ehx:EMIHUDRAFT_366213"/>